<accession>H0FB17</accession>
<evidence type="ECO:0000256" key="4">
    <source>
        <dbReference type="ARBA" id="ARBA00022989"/>
    </source>
</evidence>
<protein>
    <submittedName>
        <fullName evidence="9">Methyl-accepting chemotaxis protein II</fullName>
    </submittedName>
</protein>
<dbReference type="AlphaFoldDB" id="H0FB17"/>
<feature type="transmembrane region" description="Helical" evidence="7">
    <location>
        <begin position="21"/>
        <end position="41"/>
    </location>
</feature>
<evidence type="ECO:0000256" key="3">
    <source>
        <dbReference type="ARBA" id="ARBA00022692"/>
    </source>
</evidence>
<feature type="domain" description="Chemotaxis methyl-accepting receptor Tar-related ligand-binding" evidence="8">
    <location>
        <begin position="9"/>
        <end position="173"/>
    </location>
</feature>
<proteinExistence type="predicted"/>
<evidence type="ECO:0000256" key="2">
    <source>
        <dbReference type="ARBA" id="ARBA00022475"/>
    </source>
</evidence>
<feature type="non-terminal residue" evidence="9">
    <location>
        <position position="223"/>
    </location>
</feature>
<keyword evidence="4 7" id="KW-1133">Transmembrane helix</keyword>
<dbReference type="GO" id="GO:0006935">
    <property type="term" value="P:chemotaxis"/>
    <property type="evidence" value="ECO:0007669"/>
    <property type="project" value="InterPro"/>
</dbReference>
<keyword evidence="3 7" id="KW-0812">Transmembrane</keyword>
<gene>
    <name evidence="9" type="ORF">KYC_19869</name>
</gene>
<evidence type="ECO:0000259" key="8">
    <source>
        <dbReference type="Pfam" id="PF02203"/>
    </source>
</evidence>
<dbReference type="eggNOG" id="COG0840">
    <property type="taxonomic scope" value="Bacteria"/>
</dbReference>
<keyword evidence="10" id="KW-1185">Reference proteome</keyword>
<evidence type="ECO:0000313" key="10">
    <source>
        <dbReference type="Proteomes" id="UP000003113"/>
    </source>
</evidence>
<organism evidence="9 10">
    <name type="scientific">Achromobacter arsenitoxydans SY8</name>
    <dbReference type="NCBI Taxonomy" id="477184"/>
    <lineage>
        <taxon>Bacteria</taxon>
        <taxon>Pseudomonadati</taxon>
        <taxon>Pseudomonadota</taxon>
        <taxon>Betaproteobacteria</taxon>
        <taxon>Burkholderiales</taxon>
        <taxon>Alcaligenaceae</taxon>
        <taxon>Achromobacter</taxon>
    </lineage>
</organism>
<dbReference type="Proteomes" id="UP000003113">
    <property type="component" value="Unassembled WGS sequence"/>
</dbReference>
<sequence>DDYRNIRKMFSNLKVRTGLMLAQLAVAVAALIAIVLGWNSMQSNAQEINALDTLSVQQNNLIKDAYTQMLRATIRADIAAAQRAAGDTNGANENSRTVQQLVADAKKNMETFKAIPKTTAFGKSAEGELVSSFNSFTDAVQSMMAALDKGDAAAYLSLKNTKAGAASGQFFKQLGAFAGNINKYSEEMVASARSQAAVMTYVYIALAVLILAVSLGAFLFMNR</sequence>
<reference evidence="9 10" key="1">
    <citation type="journal article" date="2012" name="J. Bacteriol.">
        <title>Genome sequence of the highly efficient arsenite-oxidizing bacterium Achromobacter arsenitoxydans SY8.</title>
        <authorList>
            <person name="Li X."/>
            <person name="Hu Y."/>
            <person name="Gong J."/>
            <person name="Lin Y."/>
            <person name="Johnstone L."/>
            <person name="Rensing C."/>
            <person name="Wang G."/>
        </authorList>
    </citation>
    <scope>NUCLEOTIDE SEQUENCE [LARGE SCALE GENOMIC DNA]</scope>
    <source>
        <strain evidence="9 10">SY8</strain>
    </source>
</reference>
<dbReference type="Pfam" id="PF02203">
    <property type="entry name" value="TarH"/>
    <property type="match status" value="1"/>
</dbReference>
<dbReference type="GO" id="GO:0007165">
    <property type="term" value="P:signal transduction"/>
    <property type="evidence" value="ECO:0007669"/>
    <property type="project" value="UniProtKB-KW"/>
</dbReference>
<evidence type="ECO:0000256" key="6">
    <source>
        <dbReference type="ARBA" id="ARBA00023224"/>
    </source>
</evidence>
<name>H0FB17_9BURK</name>
<dbReference type="EMBL" id="AGUF01000061">
    <property type="protein sequence ID" value="EHK64525.1"/>
    <property type="molecule type" value="Genomic_DNA"/>
</dbReference>
<keyword evidence="2" id="KW-1003">Cell membrane</keyword>
<comment type="caution">
    <text evidence="9">The sequence shown here is derived from an EMBL/GenBank/DDBJ whole genome shotgun (WGS) entry which is preliminary data.</text>
</comment>
<dbReference type="SUPFAM" id="SSF47170">
    <property type="entry name" value="Aspartate receptor, ligand-binding domain"/>
    <property type="match status" value="1"/>
</dbReference>
<evidence type="ECO:0000313" key="9">
    <source>
        <dbReference type="EMBL" id="EHK64525.1"/>
    </source>
</evidence>
<dbReference type="InterPro" id="IPR003122">
    <property type="entry name" value="Tar_rcpt_lig-bd"/>
</dbReference>
<keyword evidence="6" id="KW-0807">Transducer</keyword>
<evidence type="ECO:0000256" key="1">
    <source>
        <dbReference type="ARBA" id="ARBA00004236"/>
    </source>
</evidence>
<dbReference type="InterPro" id="IPR035440">
    <property type="entry name" value="4HB_MCP_dom_sf"/>
</dbReference>
<feature type="transmembrane region" description="Helical" evidence="7">
    <location>
        <begin position="201"/>
        <end position="221"/>
    </location>
</feature>
<dbReference type="STRING" id="477184.KYC_19869"/>
<keyword evidence="5 7" id="KW-0472">Membrane</keyword>
<feature type="non-terminal residue" evidence="9">
    <location>
        <position position="1"/>
    </location>
</feature>
<dbReference type="Gene3D" id="1.20.120.30">
    <property type="entry name" value="Aspartate receptor, ligand-binding domain"/>
    <property type="match status" value="1"/>
</dbReference>
<dbReference type="GO" id="GO:0005886">
    <property type="term" value="C:plasma membrane"/>
    <property type="evidence" value="ECO:0007669"/>
    <property type="project" value="UniProtKB-SubCell"/>
</dbReference>
<comment type="subcellular location">
    <subcellularLocation>
        <location evidence="1">Cell membrane</location>
    </subcellularLocation>
</comment>
<evidence type="ECO:0000256" key="7">
    <source>
        <dbReference type="SAM" id="Phobius"/>
    </source>
</evidence>
<evidence type="ECO:0000256" key="5">
    <source>
        <dbReference type="ARBA" id="ARBA00023136"/>
    </source>
</evidence>